<feature type="compositionally biased region" description="Polar residues" evidence="6">
    <location>
        <begin position="279"/>
        <end position="289"/>
    </location>
</feature>
<evidence type="ECO:0000256" key="1">
    <source>
        <dbReference type="ARBA" id="ARBA00022443"/>
    </source>
</evidence>
<dbReference type="InterPro" id="IPR001452">
    <property type="entry name" value="SH3_domain"/>
</dbReference>
<feature type="coiled-coil region" evidence="5">
    <location>
        <begin position="132"/>
        <end position="206"/>
    </location>
</feature>
<dbReference type="PROSITE" id="PS50002">
    <property type="entry name" value="SH3"/>
    <property type="match status" value="1"/>
</dbReference>
<evidence type="ECO:0000256" key="5">
    <source>
        <dbReference type="SAM" id="Coils"/>
    </source>
</evidence>
<evidence type="ECO:0000259" key="7">
    <source>
        <dbReference type="PROSITE" id="PS50002"/>
    </source>
</evidence>
<dbReference type="Pfam" id="PF25610">
    <property type="entry name" value="HR1_TOCA"/>
    <property type="match status" value="1"/>
</dbReference>
<accession>A0A1I7YS10</accession>
<dbReference type="Gene3D" id="2.30.30.40">
    <property type="entry name" value="SH3 Domains"/>
    <property type="match status" value="1"/>
</dbReference>
<protein>
    <submittedName>
        <fullName evidence="10">SH3 domain-containing protein</fullName>
    </submittedName>
</protein>
<sequence>MLRSVEAETDVVNVVQRIYSDMQAAIEKINPERDMKTLVDQNKTGYAFPEPFPFEDLGSPSAITHGDAVSTDGSHAATLKRGTLPNGSATRNGNGRGIPRKPSMHHRLFGGSSSANKNSESDYGSLPPQQKCRRLKHKIEQLEKELQTKQQGMSGMVKMQQLYKGNPAMGNVNEVESQMATNQKEIDKLASEIAKMKVLLRDAEAELNTPLGGGCDTPQRPPSAHMSAGSSSPRVPSSLGGASADGRSGTPTSQGKQRTSYSEESISSEGSSARNSAAPSTAISLNGTNGAHKEASPPLADSSDLYEECEDVPVLGTCKALYPFDGGSDGTIVIKEGDEMLLLERDEGDGWTRVRTMSTKREGFVPTSYLDCKWYPTA</sequence>
<dbReference type="CDD" id="cd11911">
    <property type="entry name" value="SH3_CIP4-like"/>
    <property type="match status" value="1"/>
</dbReference>
<dbReference type="SMART" id="SM00326">
    <property type="entry name" value="SH3"/>
    <property type="match status" value="1"/>
</dbReference>
<organism evidence="9 10">
    <name type="scientific">Steinernema glaseri</name>
    <dbReference type="NCBI Taxonomy" id="37863"/>
    <lineage>
        <taxon>Eukaryota</taxon>
        <taxon>Metazoa</taxon>
        <taxon>Ecdysozoa</taxon>
        <taxon>Nematoda</taxon>
        <taxon>Chromadorea</taxon>
        <taxon>Rhabditida</taxon>
        <taxon>Tylenchina</taxon>
        <taxon>Panagrolaimomorpha</taxon>
        <taxon>Strongyloidoidea</taxon>
        <taxon>Steinernematidae</taxon>
        <taxon>Steinernema</taxon>
    </lineage>
</organism>
<dbReference type="GO" id="GO:0007165">
    <property type="term" value="P:signal transduction"/>
    <property type="evidence" value="ECO:0007669"/>
    <property type="project" value="InterPro"/>
</dbReference>
<evidence type="ECO:0000313" key="10">
    <source>
        <dbReference type="WBParaSite" id="L893_g19125.t1"/>
    </source>
</evidence>
<dbReference type="PROSITE" id="PS51860">
    <property type="entry name" value="REM_1"/>
    <property type="match status" value="1"/>
</dbReference>
<feature type="compositionally biased region" description="Basic residues" evidence="6">
    <location>
        <begin position="98"/>
        <end position="108"/>
    </location>
</feature>
<feature type="compositionally biased region" description="Polar residues" evidence="6">
    <location>
        <begin position="111"/>
        <end position="122"/>
    </location>
</feature>
<dbReference type="Pfam" id="PF00018">
    <property type="entry name" value="SH3_1"/>
    <property type="match status" value="1"/>
</dbReference>
<evidence type="ECO:0000256" key="6">
    <source>
        <dbReference type="SAM" id="MobiDB-lite"/>
    </source>
</evidence>
<feature type="domain" description="SH3" evidence="7">
    <location>
        <begin position="313"/>
        <end position="375"/>
    </location>
</feature>
<dbReference type="Gene3D" id="6.10.140.470">
    <property type="match status" value="1"/>
</dbReference>
<dbReference type="InterPro" id="IPR036028">
    <property type="entry name" value="SH3-like_dom_sf"/>
</dbReference>
<keyword evidence="1 3" id="KW-0728">SH3 domain</keyword>
<feature type="region of interest" description="Disordered" evidence="6">
    <location>
        <begin position="209"/>
        <end position="302"/>
    </location>
</feature>
<reference evidence="10" key="1">
    <citation type="submission" date="2016-11" db="UniProtKB">
        <authorList>
            <consortium name="WormBaseParasite"/>
        </authorList>
    </citation>
    <scope>IDENTIFICATION</scope>
</reference>
<evidence type="ECO:0000259" key="8">
    <source>
        <dbReference type="PROSITE" id="PS51860"/>
    </source>
</evidence>
<dbReference type="SUPFAM" id="SSF50044">
    <property type="entry name" value="SH3-domain"/>
    <property type="match status" value="1"/>
</dbReference>
<dbReference type="CDD" id="cd11619">
    <property type="entry name" value="HR1_CIP4-like"/>
    <property type="match status" value="1"/>
</dbReference>
<dbReference type="InterPro" id="IPR011072">
    <property type="entry name" value="HR1_rho-bd"/>
</dbReference>
<feature type="compositionally biased region" description="Low complexity" evidence="6">
    <location>
        <begin position="260"/>
        <end position="278"/>
    </location>
</feature>
<name>A0A1I7YS10_9BILA</name>
<proteinExistence type="predicted"/>
<feature type="compositionally biased region" description="Low complexity" evidence="6">
    <location>
        <begin position="227"/>
        <end position="241"/>
    </location>
</feature>
<dbReference type="InterPro" id="IPR027267">
    <property type="entry name" value="AH/BAR_dom_sf"/>
</dbReference>
<dbReference type="InterPro" id="IPR057870">
    <property type="entry name" value="HR1_TOCA"/>
</dbReference>
<evidence type="ECO:0000256" key="2">
    <source>
        <dbReference type="ARBA" id="ARBA00023054"/>
    </source>
</evidence>
<dbReference type="PANTHER" id="PTHR15735:SF12">
    <property type="entry name" value="CDC42-INTERACTING PROTEIN 4, ISOFORM B"/>
    <property type="match status" value="1"/>
</dbReference>
<keyword evidence="9" id="KW-1185">Reference proteome</keyword>
<dbReference type="WBParaSite" id="L893_g19125.t1">
    <property type="protein sequence ID" value="L893_g19125.t1"/>
    <property type="gene ID" value="L893_g19125"/>
</dbReference>
<evidence type="ECO:0000256" key="3">
    <source>
        <dbReference type="PROSITE-ProRule" id="PRU00192"/>
    </source>
</evidence>
<dbReference type="Gene3D" id="1.20.1270.60">
    <property type="entry name" value="Arfaptin homology (AH) domain/BAR domain"/>
    <property type="match status" value="1"/>
</dbReference>
<dbReference type="PANTHER" id="PTHR15735">
    <property type="entry name" value="FCH AND DOUBLE SH3 DOMAINS PROTEIN"/>
    <property type="match status" value="1"/>
</dbReference>
<keyword evidence="2 4" id="KW-0175">Coiled coil</keyword>
<evidence type="ECO:0000256" key="4">
    <source>
        <dbReference type="PROSITE-ProRule" id="PRU01207"/>
    </source>
</evidence>
<dbReference type="SUPFAM" id="SSF103657">
    <property type="entry name" value="BAR/IMD domain-like"/>
    <property type="match status" value="1"/>
</dbReference>
<dbReference type="FunFam" id="2.30.30.40:FF:000203">
    <property type="entry name" value="Cdc42-interacting protein 4, isoform F"/>
    <property type="match status" value="1"/>
</dbReference>
<feature type="domain" description="REM-1" evidence="8">
    <location>
        <begin position="125"/>
        <end position="202"/>
    </location>
</feature>
<dbReference type="AlphaFoldDB" id="A0A1I7YS10"/>
<feature type="compositionally biased region" description="Polar residues" evidence="6">
    <location>
        <begin position="249"/>
        <end position="259"/>
    </location>
</feature>
<dbReference type="Proteomes" id="UP000095287">
    <property type="component" value="Unplaced"/>
</dbReference>
<feature type="region of interest" description="Disordered" evidence="6">
    <location>
        <begin position="67"/>
        <end position="131"/>
    </location>
</feature>
<evidence type="ECO:0000313" key="9">
    <source>
        <dbReference type="Proteomes" id="UP000095287"/>
    </source>
</evidence>